<dbReference type="Proteomes" id="UP000824120">
    <property type="component" value="Chromosome 1"/>
</dbReference>
<name>A0A9J6B4E5_SOLCO</name>
<evidence type="ECO:0000313" key="2">
    <source>
        <dbReference type="EMBL" id="KAG5631491.1"/>
    </source>
</evidence>
<sequence>MGEWVHELYIKQGNIWEHTPPLDCSWYWRNLNGLKMKMRRRYKNCRCILTQSGTYSITWSYNVILEPQRRMEEYDLMDQPETPTTLFTDCSWIGQVSSSNKEYTKHKVIQKKALESTEEELLIAILTCADVKSPWERDEDEVEDGHLGFQLDLDGKLVQRAKQMHEPMEQYPISPRSRTPVERQIEVQLGNNMESSSNLSGVFEEDELNTTRRSHPKGSREVLKSMQQQLNEDLNMSNEVQSGQVSGEGKQQKWANLFTKNRLATHGTAKWRYALVGSGLCDGRLPWNWGNIGQPDLYLHEGGYYIIKFQNMKDMQEALYTGPHTINNRPIILKQWSADFDFTKEFLTEIPLWFSFPNLLMNCWSCNSLNRIASSIGKPIYADECTTKQIRISYARMLIETNVTKPLPEEITVHDPNGRQFVQEVWFDGKPKFCNTCFKIGHDCDTYPQMRQDYQDVPQIVEPQFEQPKRRKRPQKLVQKWQPRGQPVKVTELLPSVVPKDAARIFSHASGLKANLDKSCANFGGVPQRGKDVITQKMAYSTGELAFKYIGVPLSTRKLTLLQWQPLIEKIVKKIACNIRAPLGAKDVVQSWLVKS</sequence>
<dbReference type="OrthoDB" id="1939300at2759"/>
<evidence type="ECO:0000259" key="1">
    <source>
        <dbReference type="Pfam" id="PF14111"/>
    </source>
</evidence>
<evidence type="ECO:0000313" key="3">
    <source>
        <dbReference type="Proteomes" id="UP000824120"/>
    </source>
</evidence>
<protein>
    <recommendedName>
        <fullName evidence="1">DUF4283 domain-containing protein</fullName>
    </recommendedName>
</protein>
<comment type="caution">
    <text evidence="2">The sequence shown here is derived from an EMBL/GenBank/DDBJ whole genome shotgun (WGS) entry which is preliminary data.</text>
</comment>
<dbReference type="AlphaFoldDB" id="A0A9J6B4E5"/>
<proteinExistence type="predicted"/>
<dbReference type="InterPro" id="IPR025558">
    <property type="entry name" value="DUF4283"/>
</dbReference>
<organism evidence="2 3">
    <name type="scientific">Solanum commersonii</name>
    <name type="common">Commerson's wild potato</name>
    <name type="synonym">Commerson's nightshade</name>
    <dbReference type="NCBI Taxonomy" id="4109"/>
    <lineage>
        <taxon>Eukaryota</taxon>
        <taxon>Viridiplantae</taxon>
        <taxon>Streptophyta</taxon>
        <taxon>Embryophyta</taxon>
        <taxon>Tracheophyta</taxon>
        <taxon>Spermatophyta</taxon>
        <taxon>Magnoliopsida</taxon>
        <taxon>eudicotyledons</taxon>
        <taxon>Gunneridae</taxon>
        <taxon>Pentapetalae</taxon>
        <taxon>asterids</taxon>
        <taxon>lamiids</taxon>
        <taxon>Solanales</taxon>
        <taxon>Solanaceae</taxon>
        <taxon>Solanoideae</taxon>
        <taxon>Solaneae</taxon>
        <taxon>Solanum</taxon>
    </lineage>
</organism>
<gene>
    <name evidence="2" type="ORF">H5410_003208</name>
</gene>
<dbReference type="EMBL" id="JACXVP010000001">
    <property type="protein sequence ID" value="KAG5631491.1"/>
    <property type="molecule type" value="Genomic_DNA"/>
</dbReference>
<accession>A0A9J6B4E5</accession>
<dbReference type="Pfam" id="PF14111">
    <property type="entry name" value="DUF4283"/>
    <property type="match status" value="1"/>
</dbReference>
<reference evidence="2 3" key="1">
    <citation type="submission" date="2020-09" db="EMBL/GenBank/DDBJ databases">
        <title>De no assembly of potato wild relative species, Solanum commersonii.</title>
        <authorList>
            <person name="Cho K."/>
        </authorList>
    </citation>
    <scope>NUCLEOTIDE SEQUENCE [LARGE SCALE GENOMIC DNA]</scope>
    <source>
        <strain evidence="2">LZ3.2</strain>
        <tissue evidence="2">Leaf</tissue>
    </source>
</reference>
<dbReference type="PANTHER" id="PTHR33233">
    <property type="entry name" value="ENDONUCLEASE/EXONUCLEASE/PHOSPHATASE"/>
    <property type="match status" value="1"/>
</dbReference>
<dbReference type="PANTHER" id="PTHR33233:SF17">
    <property type="entry name" value="DUF4283 DOMAIN-CONTAINING PROTEIN"/>
    <property type="match status" value="1"/>
</dbReference>
<keyword evidence="3" id="KW-1185">Reference proteome</keyword>
<feature type="domain" description="DUF4283" evidence="1">
    <location>
        <begin position="285"/>
        <end position="343"/>
    </location>
</feature>